<dbReference type="EMBL" id="JAAQPE010000205">
    <property type="protein sequence ID" value="KAF5679677.1"/>
    <property type="molecule type" value="Genomic_DNA"/>
</dbReference>
<gene>
    <name evidence="2" type="ORF">FCIRC_6055</name>
</gene>
<comment type="caution">
    <text evidence="2">The sequence shown here is derived from an EMBL/GenBank/DDBJ whole genome shotgun (WGS) entry which is preliminary data.</text>
</comment>
<evidence type="ECO:0000256" key="1">
    <source>
        <dbReference type="SAM" id="MobiDB-lite"/>
    </source>
</evidence>
<dbReference type="Proteomes" id="UP000572754">
    <property type="component" value="Unassembled WGS sequence"/>
</dbReference>
<name>A0A8H5U1U0_FUSCI</name>
<keyword evidence="3" id="KW-1185">Reference proteome</keyword>
<feature type="region of interest" description="Disordered" evidence="1">
    <location>
        <begin position="1"/>
        <end position="69"/>
    </location>
</feature>
<reference evidence="2 3" key="2">
    <citation type="submission" date="2020-05" db="EMBL/GenBank/DDBJ databases">
        <title>Identification and distribution of gene clusters putatively required for synthesis of sphingolipid metabolism inhibitors in phylogenetically diverse species of the filamentous fungus Fusarium.</title>
        <authorList>
            <person name="Kim H.-S."/>
            <person name="Busman M."/>
            <person name="Brown D.W."/>
            <person name="Divon H."/>
            <person name="Uhlig S."/>
            <person name="Proctor R.H."/>
        </authorList>
    </citation>
    <scope>NUCLEOTIDE SEQUENCE [LARGE SCALE GENOMIC DNA]</scope>
    <source>
        <strain evidence="2 3">NRRL 25331</strain>
    </source>
</reference>
<evidence type="ECO:0000313" key="3">
    <source>
        <dbReference type="Proteomes" id="UP000572754"/>
    </source>
</evidence>
<dbReference type="AlphaFoldDB" id="A0A8H5U1U0"/>
<protein>
    <submittedName>
        <fullName evidence="2">Uncharacterized protein</fullName>
    </submittedName>
</protein>
<sequence>MAGKKNSNNPGKKAAKAKTSPAAGTKRKADDITADEATPAPGAEKPNSVASRCSDASGAAGPLLNSKSSSVSSLDYLIQTEDASVNIFEISEADMKSWMVWMSIQLQAETQPTRLESL</sequence>
<proteinExistence type="predicted"/>
<organism evidence="2 3">
    <name type="scientific">Fusarium circinatum</name>
    <name type="common">Pitch canker fungus</name>
    <name type="synonym">Gibberella circinata</name>
    <dbReference type="NCBI Taxonomy" id="48490"/>
    <lineage>
        <taxon>Eukaryota</taxon>
        <taxon>Fungi</taxon>
        <taxon>Dikarya</taxon>
        <taxon>Ascomycota</taxon>
        <taxon>Pezizomycotina</taxon>
        <taxon>Sordariomycetes</taxon>
        <taxon>Hypocreomycetidae</taxon>
        <taxon>Hypocreales</taxon>
        <taxon>Nectriaceae</taxon>
        <taxon>Fusarium</taxon>
        <taxon>Fusarium fujikuroi species complex</taxon>
    </lineage>
</organism>
<reference evidence="3" key="1">
    <citation type="journal article" date="2020" name="BMC Genomics">
        <title>Correction to: Identification and distribution of gene clusters required for synthesis of sphingolipid metabolism inhibitors in diverse species of the filamentous fungus Fusarium.</title>
        <authorList>
            <person name="Kim H.S."/>
            <person name="Lohmar J.M."/>
            <person name="Busman M."/>
            <person name="Brown D.W."/>
            <person name="Naumann T.A."/>
            <person name="Divon H.H."/>
            <person name="Lysoe E."/>
            <person name="Uhlig S."/>
            <person name="Proctor R.H."/>
        </authorList>
    </citation>
    <scope>NUCLEOTIDE SEQUENCE [LARGE SCALE GENOMIC DNA]</scope>
    <source>
        <strain evidence="3">NRRL 25331</strain>
    </source>
</reference>
<accession>A0A8H5U1U0</accession>
<evidence type="ECO:0000313" key="2">
    <source>
        <dbReference type="EMBL" id="KAF5679677.1"/>
    </source>
</evidence>